<dbReference type="SUPFAM" id="SSF53850">
    <property type="entry name" value="Periplasmic binding protein-like II"/>
    <property type="match status" value="1"/>
</dbReference>
<accession>A0A437QX21</accession>
<dbReference type="GO" id="GO:1904680">
    <property type="term" value="F:peptide transmembrane transporter activity"/>
    <property type="evidence" value="ECO:0007669"/>
    <property type="project" value="TreeGrafter"/>
</dbReference>
<dbReference type="InterPro" id="IPR000914">
    <property type="entry name" value="SBP_5_dom"/>
</dbReference>
<name>A0A437QX21_9PROT</name>
<comment type="subcellular location">
    <subcellularLocation>
        <location evidence="1">Periplasm</location>
    </subcellularLocation>
</comment>
<evidence type="ECO:0000313" key="7">
    <source>
        <dbReference type="Proteomes" id="UP000287447"/>
    </source>
</evidence>
<keyword evidence="4" id="KW-0732">Signal</keyword>
<evidence type="ECO:0000256" key="2">
    <source>
        <dbReference type="ARBA" id="ARBA00005695"/>
    </source>
</evidence>
<proteinExistence type="inferred from homology"/>
<evidence type="ECO:0000259" key="5">
    <source>
        <dbReference type="Pfam" id="PF00496"/>
    </source>
</evidence>
<keyword evidence="3" id="KW-0813">Transport</keyword>
<evidence type="ECO:0000256" key="1">
    <source>
        <dbReference type="ARBA" id="ARBA00004418"/>
    </source>
</evidence>
<dbReference type="GO" id="GO:0030288">
    <property type="term" value="C:outer membrane-bounded periplasmic space"/>
    <property type="evidence" value="ECO:0007669"/>
    <property type="project" value="UniProtKB-ARBA"/>
</dbReference>
<dbReference type="PANTHER" id="PTHR30290:SF10">
    <property type="entry name" value="PERIPLASMIC OLIGOPEPTIDE-BINDING PROTEIN-RELATED"/>
    <property type="match status" value="1"/>
</dbReference>
<dbReference type="PANTHER" id="PTHR30290">
    <property type="entry name" value="PERIPLASMIC BINDING COMPONENT OF ABC TRANSPORTER"/>
    <property type="match status" value="1"/>
</dbReference>
<dbReference type="InterPro" id="IPR030678">
    <property type="entry name" value="Peptide/Ni-bd"/>
</dbReference>
<dbReference type="InterPro" id="IPR006311">
    <property type="entry name" value="TAT_signal"/>
</dbReference>
<dbReference type="InterPro" id="IPR039424">
    <property type="entry name" value="SBP_5"/>
</dbReference>
<dbReference type="RefSeq" id="WP_127764434.1">
    <property type="nucleotide sequence ID" value="NZ_SADE01000001.1"/>
</dbReference>
<dbReference type="Gene3D" id="3.90.76.10">
    <property type="entry name" value="Dipeptide-binding Protein, Domain 1"/>
    <property type="match status" value="1"/>
</dbReference>
<dbReference type="PROSITE" id="PS51318">
    <property type="entry name" value="TAT"/>
    <property type="match status" value="1"/>
</dbReference>
<evidence type="ECO:0000256" key="3">
    <source>
        <dbReference type="ARBA" id="ARBA00022448"/>
    </source>
</evidence>
<comment type="caution">
    <text evidence="6">The sequence shown here is derived from an EMBL/GenBank/DDBJ whole genome shotgun (WGS) entry which is preliminary data.</text>
</comment>
<dbReference type="OrthoDB" id="9803988at2"/>
<dbReference type="AlphaFoldDB" id="A0A437QX21"/>
<dbReference type="CDD" id="cd08503">
    <property type="entry name" value="PBP2_NikA_DppA_OppA_like_17"/>
    <property type="match status" value="1"/>
</dbReference>
<comment type="similarity">
    <text evidence="2">Belongs to the bacterial solute-binding protein 5 family.</text>
</comment>
<dbReference type="Gene3D" id="3.10.105.10">
    <property type="entry name" value="Dipeptide-binding Protein, Domain 3"/>
    <property type="match status" value="1"/>
</dbReference>
<dbReference type="Proteomes" id="UP000287447">
    <property type="component" value="Unassembled WGS sequence"/>
</dbReference>
<keyword evidence="7" id="KW-1185">Reference proteome</keyword>
<evidence type="ECO:0000256" key="4">
    <source>
        <dbReference type="ARBA" id="ARBA00022729"/>
    </source>
</evidence>
<gene>
    <name evidence="6" type="ORF">EOI86_07335</name>
</gene>
<evidence type="ECO:0000313" key="6">
    <source>
        <dbReference type="EMBL" id="RVU39062.1"/>
    </source>
</evidence>
<dbReference type="GO" id="GO:0015833">
    <property type="term" value="P:peptide transport"/>
    <property type="evidence" value="ECO:0007669"/>
    <property type="project" value="TreeGrafter"/>
</dbReference>
<dbReference type="Gene3D" id="3.40.190.10">
    <property type="entry name" value="Periplasmic binding protein-like II"/>
    <property type="match status" value="1"/>
</dbReference>
<feature type="domain" description="Solute-binding protein family 5" evidence="5">
    <location>
        <begin position="97"/>
        <end position="446"/>
    </location>
</feature>
<dbReference type="GO" id="GO:0043190">
    <property type="term" value="C:ATP-binding cassette (ABC) transporter complex"/>
    <property type="evidence" value="ECO:0007669"/>
    <property type="project" value="InterPro"/>
</dbReference>
<dbReference type="PIRSF" id="PIRSF002741">
    <property type="entry name" value="MppA"/>
    <property type="match status" value="1"/>
</dbReference>
<dbReference type="Pfam" id="PF00496">
    <property type="entry name" value="SBP_bac_5"/>
    <property type="match status" value="1"/>
</dbReference>
<reference evidence="7" key="1">
    <citation type="submission" date="2019-01" db="EMBL/GenBank/DDBJ databases">
        <title>Gri0909 isolated from a small marine red alga.</title>
        <authorList>
            <person name="Kim J."/>
            <person name="Jeong S.E."/>
            <person name="Jeon C.O."/>
        </authorList>
    </citation>
    <scope>NUCLEOTIDE SEQUENCE [LARGE SCALE GENOMIC DNA]</scope>
    <source>
        <strain evidence="7">Gri0909</strain>
    </source>
</reference>
<dbReference type="EMBL" id="SADE01000001">
    <property type="protein sequence ID" value="RVU39062.1"/>
    <property type="molecule type" value="Genomic_DNA"/>
</dbReference>
<organism evidence="6 7">
    <name type="scientific">Hwanghaeella grinnelliae</name>
    <dbReference type="NCBI Taxonomy" id="2500179"/>
    <lineage>
        <taxon>Bacteria</taxon>
        <taxon>Pseudomonadati</taxon>
        <taxon>Pseudomonadota</taxon>
        <taxon>Alphaproteobacteria</taxon>
        <taxon>Rhodospirillales</taxon>
        <taxon>Rhodospirillaceae</taxon>
        <taxon>Hwanghaeella</taxon>
    </lineage>
</organism>
<sequence>MKDTKFNAGPSLDRGLGRRGFLKQATAISAAGIAGMAATSLPRATKAAVPKGGHMRFGIGHGSTSDTLDPGKVLTGFLSATHYAITNTLTEMDGNGKLIPKLAEGWEASADAKKWIFKIRKGVEFHNGKSLTTDDVIASINHHRGEKSESSAKTMVDPITEIRADGMDVIVTLSGGDADFPYKLSSFNFPIYQANSDGSLDWQSGIGAGAYILKNFEPGVRASYEKHPNHWQDDRGHFASAELITIPDSAARQNALISGEVDGVDRLDFKTAGRMAGMKGIVVEEVAGKTQYTFPMRTDTAPFDDNNVRMAIKHAVDRDHLLRTILHGHGSIGNDQPISAAYPFFNAELEQREYDPDMAKHYLKKAGLSSLDITLSASDAAFAGAVDTAVLISEQAKKAGITVTVKQEPKDGYWSNVWMQKPFTACYWPGYPTPDSILTQAYAKGASWNDTYWDHERFNKLLVEARSELDNAKRTELYAEMQRIVRDDGGVLLPFFANDVFGISDKIGHGTLSANYDVDGRMFFERWWFKDA</sequence>
<protein>
    <submittedName>
        <fullName evidence="6">Peptide ABC transporter substrate-binding protein</fullName>
    </submittedName>
</protein>